<protein>
    <recommendedName>
        <fullName evidence="4">Lipoprotein</fullName>
    </recommendedName>
</protein>
<keyword evidence="1" id="KW-0472">Membrane</keyword>
<dbReference type="Proteomes" id="UP000036027">
    <property type="component" value="Unassembled WGS sequence"/>
</dbReference>
<organism evidence="2 3">
    <name type="scientific">Neisseria arctica</name>
    <dbReference type="NCBI Taxonomy" id="1470200"/>
    <lineage>
        <taxon>Bacteria</taxon>
        <taxon>Pseudomonadati</taxon>
        <taxon>Pseudomonadota</taxon>
        <taxon>Betaproteobacteria</taxon>
        <taxon>Neisseriales</taxon>
        <taxon>Neisseriaceae</taxon>
        <taxon>Neisseria</taxon>
    </lineage>
</organism>
<sequence length="185" mass="21641">MVEVGKLIRKKIQIIFYFTILILLISGCGNFFKQVNNSKEDILPKIKNFPFEFSIVFPDKTKLENERYNIKIINKDNNKVQIIEEGTPLKNADISDLLEVKDFNNDGYLDILAFSIYPSLQLVTTLYIFNPETQYFTNRMDNIPYEGTISVTKPGCIKIEYIVRNSSDYLEPQKFCWIDNSWQPE</sequence>
<dbReference type="STRING" id="1470200.PL75_04800"/>
<keyword evidence="1" id="KW-1133">Transmembrane helix</keyword>
<reference evidence="2 3" key="1">
    <citation type="submission" date="2014-11" db="EMBL/GenBank/DDBJ databases">
        <title>Genome of a novel goose pathogen.</title>
        <authorList>
            <person name="Hansen C.M."/>
            <person name="Hueffer K."/>
            <person name="Choi S.C."/>
        </authorList>
    </citation>
    <scope>NUCLEOTIDE SEQUENCE [LARGE SCALE GENOMIC DNA]</scope>
    <source>
        <strain evidence="2 3">KH1503</strain>
    </source>
</reference>
<evidence type="ECO:0000313" key="2">
    <source>
        <dbReference type="EMBL" id="KLT73001.1"/>
    </source>
</evidence>
<comment type="caution">
    <text evidence="2">The sequence shown here is derived from an EMBL/GenBank/DDBJ whole genome shotgun (WGS) entry which is preliminary data.</text>
</comment>
<keyword evidence="3" id="KW-1185">Reference proteome</keyword>
<evidence type="ECO:0008006" key="4">
    <source>
        <dbReference type="Google" id="ProtNLM"/>
    </source>
</evidence>
<keyword evidence="1" id="KW-0812">Transmembrane</keyword>
<name>A0A0J0YSA8_9NEIS</name>
<dbReference type="OrthoDB" id="8894035at2"/>
<gene>
    <name evidence="2" type="ORF">PL75_04800</name>
</gene>
<proteinExistence type="predicted"/>
<dbReference type="EMBL" id="JTDO01000006">
    <property type="protein sequence ID" value="KLT73001.1"/>
    <property type="molecule type" value="Genomic_DNA"/>
</dbReference>
<evidence type="ECO:0000313" key="3">
    <source>
        <dbReference type="Proteomes" id="UP000036027"/>
    </source>
</evidence>
<accession>A0A0J0YSA8</accession>
<dbReference type="AlphaFoldDB" id="A0A0J0YSA8"/>
<dbReference type="RefSeq" id="WP_047760792.1">
    <property type="nucleotide sequence ID" value="NZ_CP091510.1"/>
</dbReference>
<evidence type="ECO:0000256" key="1">
    <source>
        <dbReference type="SAM" id="Phobius"/>
    </source>
</evidence>
<feature type="transmembrane region" description="Helical" evidence="1">
    <location>
        <begin position="12"/>
        <end position="32"/>
    </location>
</feature>
<dbReference type="PATRIC" id="fig|1470200.3.peg.2121"/>
<dbReference type="PROSITE" id="PS51257">
    <property type="entry name" value="PROKAR_LIPOPROTEIN"/>
    <property type="match status" value="1"/>
</dbReference>